<dbReference type="Proteomes" id="UP001163846">
    <property type="component" value="Unassembled WGS sequence"/>
</dbReference>
<dbReference type="PANTHER" id="PTHR13710:SF145">
    <property type="entry name" value="ATP-DEPENDENT DNA HELICASE"/>
    <property type="match status" value="1"/>
</dbReference>
<proteinExistence type="inferred from homology"/>
<name>A0AA38NUM3_9AGAR</name>
<dbReference type="PROSITE" id="PS51194">
    <property type="entry name" value="HELICASE_CTER"/>
    <property type="match status" value="1"/>
</dbReference>
<protein>
    <recommendedName>
        <fullName evidence="3">DNA 3'-5' helicase</fullName>
        <ecNumber evidence="3">5.6.2.4</ecNumber>
    </recommendedName>
</protein>
<evidence type="ECO:0000256" key="3">
    <source>
        <dbReference type="ARBA" id="ARBA00034808"/>
    </source>
</evidence>
<gene>
    <name evidence="5" type="ORF">F5878DRAFT_668146</name>
</gene>
<dbReference type="EC" id="5.6.2.4" evidence="3"/>
<dbReference type="PANTHER" id="PTHR13710">
    <property type="entry name" value="DNA HELICASE RECQ FAMILY MEMBER"/>
    <property type="match status" value="1"/>
</dbReference>
<dbReference type="SUPFAM" id="SSF52540">
    <property type="entry name" value="P-loop containing nucleoside triphosphate hydrolases"/>
    <property type="match status" value="1"/>
</dbReference>
<sequence length="238" mass="26248">MTGTAPPLSVPIMAERFGLVAPYLIARGCTDRPELCLILEKQRTPTEIASRTVELVEQVSSTMADHERIMIFVPTIAAGVNIATLFKTILYSGDKEVTSDRDSIYDAWIAGTTKIIVGTSALYAGNDYPHVRTIIFAGTPGDMTGTFQGITRAGRDHILSHCYILPTKNAKPKFRSYGIPDYAGNGKIVALCNPLPIQCLRFQFTQCAAVAWLWRESLFLLGFVLQFLKQFPQQNGSK</sequence>
<evidence type="ECO:0000256" key="1">
    <source>
        <dbReference type="ARBA" id="ARBA00005446"/>
    </source>
</evidence>
<comment type="caution">
    <text evidence="5">The sequence shown here is derived from an EMBL/GenBank/DDBJ whole genome shotgun (WGS) entry which is preliminary data.</text>
</comment>
<dbReference type="AlphaFoldDB" id="A0AA38NUM3"/>
<evidence type="ECO:0000313" key="6">
    <source>
        <dbReference type="Proteomes" id="UP001163846"/>
    </source>
</evidence>
<dbReference type="GO" id="GO:0005634">
    <property type="term" value="C:nucleus"/>
    <property type="evidence" value="ECO:0007669"/>
    <property type="project" value="TreeGrafter"/>
</dbReference>
<feature type="domain" description="Helicase C-terminal" evidence="4">
    <location>
        <begin position="31"/>
        <end position="201"/>
    </location>
</feature>
<evidence type="ECO:0000259" key="4">
    <source>
        <dbReference type="PROSITE" id="PS51194"/>
    </source>
</evidence>
<dbReference type="GO" id="GO:0043138">
    <property type="term" value="F:3'-5' DNA helicase activity"/>
    <property type="evidence" value="ECO:0007669"/>
    <property type="project" value="UniProtKB-EC"/>
</dbReference>
<organism evidence="5 6">
    <name type="scientific">Lentinula raphanica</name>
    <dbReference type="NCBI Taxonomy" id="153919"/>
    <lineage>
        <taxon>Eukaryota</taxon>
        <taxon>Fungi</taxon>
        <taxon>Dikarya</taxon>
        <taxon>Basidiomycota</taxon>
        <taxon>Agaricomycotina</taxon>
        <taxon>Agaricomycetes</taxon>
        <taxon>Agaricomycetidae</taxon>
        <taxon>Agaricales</taxon>
        <taxon>Marasmiineae</taxon>
        <taxon>Omphalotaceae</taxon>
        <taxon>Lentinula</taxon>
    </lineage>
</organism>
<keyword evidence="6" id="KW-1185">Reference proteome</keyword>
<reference evidence="5" key="1">
    <citation type="submission" date="2022-08" db="EMBL/GenBank/DDBJ databases">
        <authorList>
            <consortium name="DOE Joint Genome Institute"/>
            <person name="Min B."/>
            <person name="Riley R."/>
            <person name="Sierra-Patev S."/>
            <person name="Naranjo-Ortiz M."/>
            <person name="Looney B."/>
            <person name="Konkel Z."/>
            <person name="Slot J.C."/>
            <person name="Sakamoto Y."/>
            <person name="Steenwyk J.L."/>
            <person name="Rokas A."/>
            <person name="Carro J."/>
            <person name="Camarero S."/>
            <person name="Ferreira P."/>
            <person name="Molpeceres G."/>
            <person name="Ruiz-Duenas F.J."/>
            <person name="Serrano A."/>
            <person name="Henrissat B."/>
            <person name="Drula E."/>
            <person name="Hughes K.W."/>
            <person name="Mata J.L."/>
            <person name="Ishikawa N.K."/>
            <person name="Vargas-Isla R."/>
            <person name="Ushijima S."/>
            <person name="Smith C.A."/>
            <person name="Ahrendt S."/>
            <person name="Andreopoulos W."/>
            <person name="He G."/>
            <person name="Labutti K."/>
            <person name="Lipzen A."/>
            <person name="Ng V."/>
            <person name="Sandor L."/>
            <person name="Barry K."/>
            <person name="Martinez A.T."/>
            <person name="Xiao Y."/>
            <person name="Gibbons J.G."/>
            <person name="Terashima K."/>
            <person name="Hibbett D.S."/>
            <person name="Grigoriev I.V."/>
        </authorList>
    </citation>
    <scope>NUCLEOTIDE SEQUENCE</scope>
    <source>
        <strain evidence="5">TFB9207</strain>
    </source>
</reference>
<dbReference type="InterPro" id="IPR001650">
    <property type="entry name" value="Helicase_C-like"/>
</dbReference>
<dbReference type="InterPro" id="IPR027417">
    <property type="entry name" value="P-loop_NTPase"/>
</dbReference>
<dbReference type="EMBL" id="MU808024">
    <property type="protein sequence ID" value="KAJ3830934.1"/>
    <property type="molecule type" value="Genomic_DNA"/>
</dbReference>
<evidence type="ECO:0000256" key="2">
    <source>
        <dbReference type="ARBA" id="ARBA00034617"/>
    </source>
</evidence>
<dbReference type="Pfam" id="PF00271">
    <property type="entry name" value="Helicase_C"/>
    <property type="match status" value="1"/>
</dbReference>
<dbReference type="GO" id="GO:0005694">
    <property type="term" value="C:chromosome"/>
    <property type="evidence" value="ECO:0007669"/>
    <property type="project" value="TreeGrafter"/>
</dbReference>
<comment type="catalytic activity">
    <reaction evidence="2">
        <text>Couples ATP hydrolysis with the unwinding of duplex DNA by translocating in the 3'-5' direction.</text>
        <dbReference type="EC" id="5.6.2.4"/>
    </reaction>
</comment>
<dbReference type="Gene3D" id="3.40.50.300">
    <property type="entry name" value="P-loop containing nucleotide triphosphate hydrolases"/>
    <property type="match status" value="1"/>
</dbReference>
<accession>A0AA38NUM3</accession>
<comment type="similarity">
    <text evidence="1">Belongs to the helicase family. RecQ subfamily.</text>
</comment>
<evidence type="ECO:0000313" key="5">
    <source>
        <dbReference type="EMBL" id="KAJ3830934.1"/>
    </source>
</evidence>